<dbReference type="InterPro" id="IPR036291">
    <property type="entry name" value="NAD(P)-bd_dom_sf"/>
</dbReference>
<dbReference type="PANTHER" id="PTHR43544:SF2">
    <property type="entry name" value="OXIDOREDUCTASE"/>
    <property type="match status" value="1"/>
</dbReference>
<dbReference type="PRINTS" id="PR00081">
    <property type="entry name" value="GDHRDH"/>
</dbReference>
<organism evidence="1 2">
    <name type="scientific">Kordia aestuariivivens</name>
    <dbReference type="NCBI Taxonomy" id="2759037"/>
    <lineage>
        <taxon>Bacteria</taxon>
        <taxon>Pseudomonadati</taxon>
        <taxon>Bacteroidota</taxon>
        <taxon>Flavobacteriia</taxon>
        <taxon>Flavobacteriales</taxon>
        <taxon>Flavobacteriaceae</taxon>
        <taxon>Kordia</taxon>
    </lineage>
</organism>
<dbReference type="Pfam" id="PF13561">
    <property type="entry name" value="adh_short_C2"/>
    <property type="match status" value="1"/>
</dbReference>
<dbReference type="PANTHER" id="PTHR43544">
    <property type="entry name" value="SHORT-CHAIN DEHYDROGENASE/REDUCTASE"/>
    <property type="match status" value="1"/>
</dbReference>
<sequence>MTENEQTYNFSQEEWETCLKVLHVLKENPFENPDNKQFGTLITKISKKAKKANRKDAFSSKKQEDLDTILNSEISKNALENTTVYQDNSATPQSFTKLNVPKNCYCCNESFSLAHSFYNRLCPKCAELNYENRFKDINLTNRNIILTGGRVKIGYATALKMLRSDAHVTVTTRFPASALDLFRQEKDYENWKDNLVLFGLDLRNLKAVENFITYYKSKHETLDILINNAAQTIKYTDQYYTPLIAKEQELAFGFSDQQNLIANETPVANVKLLENHVEKSYLELNRFGQPIDSRSKNSWNATLEEISMHELIEVNLINQISPYFLIKELLPLLKNSTFQKKHIINVTSSEGQFSYNNKTMFHPHTNMTKAALNMMTRTSAMTFEKDHIYMNAVDVGWVSTGARETLRKKQFEKGYIPPLDPVDGASRIVHPIYENEKNNTIFTGKLLKNYCIVDW</sequence>
<evidence type="ECO:0000313" key="1">
    <source>
        <dbReference type="EMBL" id="MBC8755440.1"/>
    </source>
</evidence>
<protein>
    <submittedName>
        <fullName evidence="1">SDR family oxidoreductase</fullName>
    </submittedName>
</protein>
<evidence type="ECO:0000313" key="2">
    <source>
        <dbReference type="Proteomes" id="UP000619238"/>
    </source>
</evidence>
<proteinExistence type="predicted"/>
<dbReference type="SUPFAM" id="SSF51735">
    <property type="entry name" value="NAD(P)-binding Rossmann-fold domains"/>
    <property type="match status" value="1"/>
</dbReference>
<name>A0ABR7QA40_9FLAO</name>
<gene>
    <name evidence="1" type="ORF">H2O64_12190</name>
</gene>
<dbReference type="CDD" id="cd05233">
    <property type="entry name" value="SDR_c"/>
    <property type="match status" value="1"/>
</dbReference>
<dbReference type="RefSeq" id="WP_187562493.1">
    <property type="nucleotide sequence ID" value="NZ_JACGWS010000007.1"/>
</dbReference>
<keyword evidence="2" id="KW-1185">Reference proteome</keyword>
<accession>A0ABR7QA40</accession>
<reference evidence="1 2" key="1">
    <citation type="submission" date="2020-07" db="EMBL/GenBank/DDBJ databases">
        <title>Description of Kordia aestuariivivens sp. nov., isolated from a tidal flat.</title>
        <authorList>
            <person name="Park S."/>
            <person name="Yoon J.-H."/>
        </authorList>
    </citation>
    <scope>NUCLEOTIDE SEQUENCE [LARGE SCALE GENOMIC DNA]</scope>
    <source>
        <strain evidence="1 2">YSTF-M3</strain>
    </source>
</reference>
<dbReference type="Pfam" id="PF00106">
    <property type="entry name" value="adh_short"/>
    <property type="match status" value="1"/>
</dbReference>
<dbReference type="EMBL" id="JACGWS010000007">
    <property type="protein sequence ID" value="MBC8755440.1"/>
    <property type="molecule type" value="Genomic_DNA"/>
</dbReference>
<dbReference type="Gene3D" id="3.40.50.720">
    <property type="entry name" value="NAD(P)-binding Rossmann-like Domain"/>
    <property type="match status" value="1"/>
</dbReference>
<dbReference type="InterPro" id="IPR002347">
    <property type="entry name" value="SDR_fam"/>
</dbReference>
<dbReference type="Proteomes" id="UP000619238">
    <property type="component" value="Unassembled WGS sequence"/>
</dbReference>
<dbReference type="InterPro" id="IPR051468">
    <property type="entry name" value="Fungal_SecMetab_SDRs"/>
</dbReference>
<comment type="caution">
    <text evidence="1">The sequence shown here is derived from an EMBL/GenBank/DDBJ whole genome shotgun (WGS) entry which is preliminary data.</text>
</comment>